<comment type="caution">
    <text evidence="2">The sequence shown here is derived from an EMBL/GenBank/DDBJ whole genome shotgun (WGS) entry which is preliminary data.</text>
</comment>
<dbReference type="Proteomes" id="UP001357485">
    <property type="component" value="Unassembled WGS sequence"/>
</dbReference>
<feature type="non-terminal residue" evidence="2">
    <location>
        <position position="159"/>
    </location>
</feature>
<keyword evidence="2" id="KW-0012">Acyltransferase</keyword>
<name>A0ABR0LJ99_9PEZI</name>
<dbReference type="EC" id="2.3.1.26" evidence="2"/>
<reference evidence="2 3" key="1">
    <citation type="submission" date="2023-08" db="EMBL/GenBank/DDBJ databases">
        <title>Black Yeasts Isolated from many extreme environments.</title>
        <authorList>
            <person name="Coleine C."/>
            <person name="Stajich J.E."/>
            <person name="Selbmann L."/>
        </authorList>
    </citation>
    <scope>NUCLEOTIDE SEQUENCE [LARGE SCALE GENOMIC DNA]</scope>
    <source>
        <strain evidence="2 3">CCFEE 536</strain>
    </source>
</reference>
<proteinExistence type="predicted"/>
<organism evidence="2 3">
    <name type="scientific">Cryomyces antarcticus</name>
    <dbReference type="NCBI Taxonomy" id="329879"/>
    <lineage>
        <taxon>Eukaryota</taxon>
        <taxon>Fungi</taxon>
        <taxon>Dikarya</taxon>
        <taxon>Ascomycota</taxon>
        <taxon>Pezizomycotina</taxon>
        <taxon>Dothideomycetes</taxon>
        <taxon>Dothideomycetes incertae sedis</taxon>
        <taxon>Cryomyces</taxon>
    </lineage>
</organism>
<keyword evidence="2" id="KW-0808">Transferase</keyword>
<dbReference type="EMBL" id="JAVRRA010019245">
    <property type="protein sequence ID" value="KAK5182800.1"/>
    <property type="molecule type" value="Genomic_DNA"/>
</dbReference>
<feature type="non-terminal residue" evidence="2">
    <location>
        <position position="1"/>
    </location>
</feature>
<sequence>TSDEEDYDALTIDPDALIQRSRGSGLLDRSTLPDAKRPKSSGSKDIAIEEDDEVGSHITHENPPANVRRKSIQIRLEKTGRKGRYVLTADDPEIRGILRYGIEREAAAESSKKQRIRYRDLVFTRQFTTFDRQNPLSSESPFHGFFTLFWLGMALLLLR</sequence>
<gene>
    <name evidence="2" type="primary">ARE2_3</name>
    <name evidence="2" type="ORF">LTR16_010182</name>
</gene>
<dbReference type="GO" id="GO:0004772">
    <property type="term" value="F:sterol O-acyltransferase activity"/>
    <property type="evidence" value="ECO:0007669"/>
    <property type="project" value="UniProtKB-EC"/>
</dbReference>
<evidence type="ECO:0000256" key="1">
    <source>
        <dbReference type="SAM" id="MobiDB-lite"/>
    </source>
</evidence>
<feature type="region of interest" description="Disordered" evidence="1">
    <location>
        <begin position="20"/>
        <end position="66"/>
    </location>
</feature>
<evidence type="ECO:0000313" key="3">
    <source>
        <dbReference type="Proteomes" id="UP001357485"/>
    </source>
</evidence>
<keyword evidence="3" id="KW-1185">Reference proteome</keyword>
<protein>
    <submittedName>
        <fullName evidence="2">Sterol O-acyltransferase 2 (Sterol-ester synthase 2)</fullName>
        <ecNumber evidence="2">2.3.1.26</ecNumber>
    </submittedName>
</protein>
<accession>A0ABR0LJ99</accession>
<evidence type="ECO:0000313" key="2">
    <source>
        <dbReference type="EMBL" id="KAK5182800.1"/>
    </source>
</evidence>